<evidence type="ECO:0000313" key="3">
    <source>
        <dbReference type="Proteomes" id="UP000308671"/>
    </source>
</evidence>
<dbReference type="OrthoDB" id="3518308at2759"/>
<organism evidence="2 3">
    <name type="scientific">Botrytis galanthina</name>
    <dbReference type="NCBI Taxonomy" id="278940"/>
    <lineage>
        <taxon>Eukaryota</taxon>
        <taxon>Fungi</taxon>
        <taxon>Dikarya</taxon>
        <taxon>Ascomycota</taxon>
        <taxon>Pezizomycotina</taxon>
        <taxon>Leotiomycetes</taxon>
        <taxon>Helotiales</taxon>
        <taxon>Sclerotiniaceae</taxon>
        <taxon>Botrytis</taxon>
    </lineage>
</organism>
<feature type="region of interest" description="Disordered" evidence="1">
    <location>
        <begin position="230"/>
        <end position="267"/>
    </location>
</feature>
<sequence length="706" mass="79631">MNSSPPIKAPSEGSHSPAEVKHMIFVSLLKEGRGAPKGIPSTTLTNLSIYDPNPAFTFAASMSLGEDESLQSIVEKAAIDNAKCDKLREDIRWYLKHPDAEDMRKSVEALLNEDIMARGLLRKDPDILKRTILAKAFLLVEDFERERLDIEAENESHDFAIQLVTLINGWGEASQVNLLYFKYKTSFERFEHTLKDETRNSKIPPDNIVLPVLSGPSVSFGAEEFSICNENSENTSGTQNRNKNGILTDNSEYSQEQSATAGRDHADKGFNLADGPWMYRLPHTGKDPANKPGWRSIRDKDDYMVMLDGIRRVNFKYAEWGQSTKCSVMIMHSLDRDCQQRYFDRRDEERAYSAEWEKELEKAGFFDDEDAPRRISSTLGTTPEEVVNMCIPCWPFTDVYLEEEKKKDNRSIMVFDPNTRQWVQIGGVKLVSCLLVFAVGLVIGTCVICQYKAEIHFIASVSASASNFYLSDFANKTSTTWTLSHSMNATPQELISISQLLRDIGINYINLTTNKVISILQSIQATMTEVPVQSFQPQVPDTTAGPHEHTYIPRADGAIIVNGVVYVRETKVPIPVVPTPAMPSAAQQHQHVYPQPAFQPYPHNPYLQFAGNNQQVPFGAGYVPQPAMGTYGATGSEIQLQQMQIPEASKKQDMKPSDDDPFRMYWVRELDDTWTQRNRMTIDSGDIGKIRWYVTDGVFYAARLPE</sequence>
<proteinExistence type="predicted"/>
<comment type="caution">
    <text evidence="2">The sequence shown here is derived from an EMBL/GenBank/DDBJ whole genome shotgun (WGS) entry which is preliminary data.</text>
</comment>
<name>A0A4V4HVV5_9HELO</name>
<gene>
    <name evidence="2" type="ORF">BGAL_0021g00190</name>
</gene>
<accession>A0A4V4HVV5</accession>
<protein>
    <submittedName>
        <fullName evidence="2">Uncharacterized protein</fullName>
    </submittedName>
</protein>
<evidence type="ECO:0000256" key="1">
    <source>
        <dbReference type="SAM" id="MobiDB-lite"/>
    </source>
</evidence>
<keyword evidence="3" id="KW-1185">Reference proteome</keyword>
<reference evidence="2 3" key="1">
    <citation type="submission" date="2017-12" db="EMBL/GenBank/DDBJ databases">
        <title>Comparative genomics of Botrytis spp.</title>
        <authorList>
            <person name="Valero-Jimenez C.A."/>
            <person name="Tapia P."/>
            <person name="Veloso J."/>
            <person name="Silva-Moreno E."/>
            <person name="Staats M."/>
            <person name="Valdes J.H."/>
            <person name="Van Kan J.A.L."/>
        </authorList>
    </citation>
    <scope>NUCLEOTIDE SEQUENCE [LARGE SCALE GENOMIC DNA]</scope>
    <source>
        <strain evidence="2 3">MUCL435</strain>
    </source>
</reference>
<evidence type="ECO:0000313" key="2">
    <source>
        <dbReference type="EMBL" id="THV54716.1"/>
    </source>
</evidence>
<dbReference type="Proteomes" id="UP000308671">
    <property type="component" value="Unassembled WGS sequence"/>
</dbReference>
<feature type="compositionally biased region" description="Polar residues" evidence="1">
    <location>
        <begin position="230"/>
        <end position="260"/>
    </location>
</feature>
<dbReference type="EMBL" id="PQXL01000021">
    <property type="protein sequence ID" value="THV54716.1"/>
    <property type="molecule type" value="Genomic_DNA"/>
</dbReference>
<dbReference type="AlphaFoldDB" id="A0A4V4HVV5"/>